<dbReference type="EMBL" id="JAFEJU010000001">
    <property type="protein sequence ID" value="MBT1174314.1"/>
    <property type="molecule type" value="Genomic_DNA"/>
</dbReference>
<comment type="caution">
    <text evidence="1">The sequence shown here is derived from an EMBL/GenBank/DDBJ whole genome shotgun (WGS) entry which is preliminary data.</text>
</comment>
<dbReference type="Proteomes" id="UP000711736">
    <property type="component" value="Unassembled WGS sequence"/>
</dbReference>
<gene>
    <name evidence="1" type="ORF">JS530_02105</name>
</gene>
<evidence type="ECO:0000313" key="1">
    <source>
        <dbReference type="EMBL" id="MBT1174314.1"/>
    </source>
</evidence>
<accession>A0ABS5UTJ5</accession>
<evidence type="ECO:0000313" key="2">
    <source>
        <dbReference type="Proteomes" id="UP000711736"/>
    </source>
</evidence>
<protein>
    <recommendedName>
        <fullName evidence="3">DUF559 domain-containing protein</fullName>
    </recommendedName>
</protein>
<dbReference type="Gene3D" id="3.40.960.10">
    <property type="entry name" value="VSR Endonuclease"/>
    <property type="match status" value="1"/>
</dbReference>
<organism evidence="1 2">
    <name type="scientific">Bifidobacterium colobi</name>
    <dbReference type="NCBI Taxonomy" id="2809026"/>
    <lineage>
        <taxon>Bacteria</taxon>
        <taxon>Bacillati</taxon>
        <taxon>Actinomycetota</taxon>
        <taxon>Actinomycetes</taxon>
        <taxon>Bifidobacteriales</taxon>
        <taxon>Bifidobacteriaceae</taxon>
        <taxon>Bifidobacterium</taxon>
    </lineage>
</organism>
<dbReference type="RefSeq" id="WP_214375546.1">
    <property type="nucleotide sequence ID" value="NZ_JAFEJU010000001.1"/>
</dbReference>
<keyword evidence="2" id="KW-1185">Reference proteome</keyword>
<reference evidence="1 2" key="1">
    <citation type="journal article" date="2021" name="Environ. Microbiol.">
        <title>Genetic insights into the dark matter of the mammalian gut microbiota through targeted genome reconstruction.</title>
        <authorList>
            <person name="Lugli G.A."/>
            <person name="Alessandri G."/>
            <person name="Milani C."/>
            <person name="Viappiani A."/>
            <person name="Fontana F."/>
            <person name="Tarracchini C."/>
            <person name="Mancabelli L."/>
            <person name="Argentini C."/>
            <person name="Ruiz L."/>
            <person name="Margolles A."/>
            <person name="van Sinderen D."/>
            <person name="Turroni F."/>
            <person name="Ventura M."/>
        </authorList>
    </citation>
    <scope>NUCLEOTIDE SEQUENCE [LARGE SCALE GENOMIC DNA]</scope>
    <source>
        <strain evidence="1 2">LC6</strain>
    </source>
</reference>
<evidence type="ECO:0008006" key="3">
    <source>
        <dbReference type="Google" id="ProtNLM"/>
    </source>
</evidence>
<name>A0ABS5UTJ5_9BIFI</name>
<sequence length="328" mass="37521">MGDSFTLTELTTVKYQRMDVCAAIHKRTAWRAPYALTTALELLSVEMPRIASNHQRIMQSTVVAVPHPNAKRRVKGITAVVWPFSIDTVTVDGQFTCTSPACTWAMLSGYLDLEELIVLVDSMMRRDRRLRRTTTDDLAMYLDSVYQQVQEAKNEGTNTRLFRGYNNCRRALLVARSGTDSSMETRTRLVPVRYGLDMPQVNYLIFLGGSGKPVYLDLAYPEYKICIEYEGSHHARQWLGDTKRRQDIEDAKWKYIQVTKLDIGHEDREEALARRIAEKIQEVTGKRVQLTPRKTIRQICDARTIKRAPLYKRLCFAPLLPASGVDGQ</sequence>
<proteinExistence type="predicted"/>